<keyword evidence="2" id="KW-1185">Reference proteome</keyword>
<reference evidence="1 2" key="1">
    <citation type="submission" date="2020-09" db="EMBL/GenBank/DDBJ databases">
        <title>De no assembly of potato wild relative species, Solanum commersonii.</title>
        <authorList>
            <person name="Cho K."/>
        </authorList>
    </citation>
    <scope>NUCLEOTIDE SEQUENCE [LARGE SCALE GENOMIC DNA]</scope>
    <source>
        <strain evidence="1">LZ3.2</strain>
        <tissue evidence="1">Leaf</tissue>
    </source>
</reference>
<evidence type="ECO:0000313" key="1">
    <source>
        <dbReference type="EMBL" id="KAG5629252.1"/>
    </source>
</evidence>
<sequence length="111" mass="12284">MNPRSIIPFLSVLSLPSLVGHSLTQHSYRFPELNIGDFSLGLHFSLLIIDVAHFTPITKTLQTRLHKLSRTLELCALIPSLSCPELAYTLGGIDTGEPLLVLTPNFDPPFF</sequence>
<name>A0A9J6AXS2_SOLCO</name>
<dbReference type="EMBL" id="JACXVP010000001">
    <property type="protein sequence ID" value="KAG5629252.1"/>
    <property type="molecule type" value="Genomic_DNA"/>
</dbReference>
<gene>
    <name evidence="1" type="ORF">H5410_000969</name>
</gene>
<dbReference type="Proteomes" id="UP000824120">
    <property type="component" value="Chromosome 1"/>
</dbReference>
<accession>A0A9J6AXS2</accession>
<evidence type="ECO:0000313" key="2">
    <source>
        <dbReference type="Proteomes" id="UP000824120"/>
    </source>
</evidence>
<proteinExistence type="predicted"/>
<comment type="caution">
    <text evidence="1">The sequence shown here is derived from an EMBL/GenBank/DDBJ whole genome shotgun (WGS) entry which is preliminary data.</text>
</comment>
<protein>
    <submittedName>
        <fullName evidence="1">Uncharacterized protein</fullName>
    </submittedName>
</protein>
<dbReference type="AlphaFoldDB" id="A0A9J6AXS2"/>
<organism evidence="1 2">
    <name type="scientific">Solanum commersonii</name>
    <name type="common">Commerson's wild potato</name>
    <name type="synonym">Commerson's nightshade</name>
    <dbReference type="NCBI Taxonomy" id="4109"/>
    <lineage>
        <taxon>Eukaryota</taxon>
        <taxon>Viridiplantae</taxon>
        <taxon>Streptophyta</taxon>
        <taxon>Embryophyta</taxon>
        <taxon>Tracheophyta</taxon>
        <taxon>Spermatophyta</taxon>
        <taxon>Magnoliopsida</taxon>
        <taxon>eudicotyledons</taxon>
        <taxon>Gunneridae</taxon>
        <taxon>Pentapetalae</taxon>
        <taxon>asterids</taxon>
        <taxon>lamiids</taxon>
        <taxon>Solanales</taxon>
        <taxon>Solanaceae</taxon>
        <taxon>Solanoideae</taxon>
        <taxon>Solaneae</taxon>
        <taxon>Solanum</taxon>
    </lineage>
</organism>